<evidence type="ECO:0000313" key="10">
    <source>
        <dbReference type="Proteomes" id="UP000812672"/>
    </source>
</evidence>
<feature type="compositionally biased region" description="Basic and acidic residues" evidence="6">
    <location>
        <begin position="400"/>
        <end position="410"/>
    </location>
</feature>
<evidence type="ECO:0000259" key="8">
    <source>
        <dbReference type="PROSITE" id="PS51849"/>
    </source>
</evidence>
<proteinExistence type="predicted"/>
<organism evidence="9 10">
    <name type="scientific">Allobacillus halotolerans</name>
    <dbReference type="NCBI Taxonomy" id="570278"/>
    <lineage>
        <taxon>Bacteria</taxon>
        <taxon>Bacillati</taxon>
        <taxon>Bacillota</taxon>
        <taxon>Bacilli</taxon>
        <taxon>Bacillales</taxon>
        <taxon>Bacillaceae</taxon>
        <taxon>Allobacillus</taxon>
    </lineage>
</organism>
<reference evidence="9 10" key="1">
    <citation type="journal article" date="2011" name="Int. J. Syst. Evol. Microbiol.">
        <title>Allobacillus halotolerans gen. nov., sp. nov. isolated from shrimp paste.</title>
        <authorList>
            <person name="Sheu S.Y."/>
            <person name="Arun A.B."/>
            <person name="Jiang S.R."/>
            <person name="Young C.C."/>
            <person name="Chen W.M."/>
        </authorList>
    </citation>
    <scope>NUCLEOTIDE SEQUENCE [LARGE SCALE GENOMIC DNA]</scope>
    <source>
        <strain evidence="9 10">LMG 24826</strain>
    </source>
</reference>
<dbReference type="InterPro" id="IPR024449">
    <property type="entry name" value="Anti-sigma_RsgI_N"/>
</dbReference>
<evidence type="ECO:0000256" key="6">
    <source>
        <dbReference type="SAM" id="MobiDB-lite"/>
    </source>
</evidence>
<feature type="region of interest" description="Disordered" evidence="6">
    <location>
        <begin position="289"/>
        <end position="497"/>
    </location>
</feature>
<feature type="compositionally biased region" description="Polar residues" evidence="6">
    <location>
        <begin position="455"/>
        <end position="464"/>
    </location>
</feature>
<keyword evidence="5 7" id="KW-0472">Membrane</keyword>
<evidence type="ECO:0000256" key="4">
    <source>
        <dbReference type="ARBA" id="ARBA00022989"/>
    </source>
</evidence>
<keyword evidence="2" id="KW-1003">Cell membrane</keyword>
<feature type="transmembrane region" description="Helical" evidence="7">
    <location>
        <begin position="62"/>
        <end position="82"/>
    </location>
</feature>
<evidence type="ECO:0000256" key="5">
    <source>
        <dbReference type="ARBA" id="ARBA00023136"/>
    </source>
</evidence>
<feature type="compositionally biased region" description="Basic and acidic residues" evidence="6">
    <location>
        <begin position="317"/>
        <end position="391"/>
    </location>
</feature>
<evidence type="ECO:0000256" key="7">
    <source>
        <dbReference type="SAM" id="Phobius"/>
    </source>
</evidence>
<sequence>MIKGVLIEKRKSYAIVLTEEGDFQKTKPVNHVEIGEEAILPPFKERQSAQSMINNLFKHPSIRISTAVALILLLIFPIYSWMGQPNKAEAYVSIDINPSIELTVNHHDEVIDIKGLNKEGTALINDLTWQDESVVDLAETIIQKSDQLGYLKKEHEVMLGISYLNDEDETDLLGQISDKLNDYNDHIKVAMFTIPEYVRKQAHHKNQSMNLTYASETLKTYYEEGESAAPVDLDVSTDEENAERESKATRKSRSFRAEDHEQKVEMLKRFIKRSNADSLPPGLLKKIKEDKALPPGLQKKQDNQDNSSTESLEDNESAEKNEADRDRHPSEKGEDHPSNKGEGHPSNKGKDHPSNRGEDHPSNKGKDHPSSKGGDHPSNKKRENASDRKENNSPNKGGRHPSEKDDDHPSNSRGHGPPHLSGDHPSDKGDDHPSNKGKGHPSKKGENHPSKKGKNNNQHTGTDSSKSKGNKPAKHSDHHPSNKDDDHPSNRGNPSGK</sequence>
<dbReference type="EMBL" id="JAHLZF010000008">
    <property type="protein sequence ID" value="MBU6080729.1"/>
    <property type="molecule type" value="Genomic_DNA"/>
</dbReference>
<comment type="subcellular location">
    <subcellularLocation>
        <location evidence="1">Cell membrane</location>
        <topology evidence="1">Single-pass membrane protein</topology>
    </subcellularLocation>
</comment>
<feature type="compositionally biased region" description="Basic and acidic residues" evidence="6">
    <location>
        <begin position="421"/>
        <end position="434"/>
    </location>
</feature>
<protein>
    <submittedName>
        <fullName evidence="9">Anti-sigma factor domain-containing protein</fullName>
    </submittedName>
</protein>
<dbReference type="PROSITE" id="PS51849">
    <property type="entry name" value="RSGI_N"/>
    <property type="match status" value="1"/>
</dbReference>
<evidence type="ECO:0000256" key="2">
    <source>
        <dbReference type="ARBA" id="ARBA00022475"/>
    </source>
</evidence>
<feature type="domain" description="RsgI N-terminal anti-sigma" evidence="8">
    <location>
        <begin position="2"/>
        <end position="49"/>
    </location>
</feature>
<feature type="region of interest" description="Disordered" evidence="6">
    <location>
        <begin position="227"/>
        <end position="260"/>
    </location>
</feature>
<dbReference type="Pfam" id="PF12791">
    <property type="entry name" value="RsgI_N"/>
    <property type="match status" value="1"/>
</dbReference>
<evidence type="ECO:0000256" key="3">
    <source>
        <dbReference type="ARBA" id="ARBA00022692"/>
    </source>
</evidence>
<dbReference type="RefSeq" id="WP_216687139.1">
    <property type="nucleotide sequence ID" value="NZ_CAUPKR010000006.1"/>
</dbReference>
<accession>A0ABS6GNN6</accession>
<comment type="caution">
    <text evidence="9">The sequence shown here is derived from an EMBL/GenBank/DDBJ whole genome shotgun (WGS) entry which is preliminary data.</text>
</comment>
<keyword evidence="3 7" id="KW-0812">Transmembrane</keyword>
<keyword evidence="10" id="KW-1185">Reference proteome</keyword>
<dbReference type="Proteomes" id="UP000812672">
    <property type="component" value="Unassembled WGS sequence"/>
</dbReference>
<dbReference type="Pfam" id="PF23750">
    <property type="entry name" value="RsgI_M"/>
    <property type="match status" value="1"/>
</dbReference>
<gene>
    <name evidence="9" type="ORF">KQ486_06835</name>
</gene>
<evidence type="ECO:0000313" key="9">
    <source>
        <dbReference type="EMBL" id="MBU6080729.1"/>
    </source>
</evidence>
<feature type="compositionally biased region" description="Basic and acidic residues" evidence="6">
    <location>
        <begin position="474"/>
        <end position="489"/>
    </location>
</feature>
<keyword evidence="4 7" id="KW-1133">Transmembrane helix</keyword>
<evidence type="ECO:0000256" key="1">
    <source>
        <dbReference type="ARBA" id="ARBA00004162"/>
    </source>
</evidence>
<name>A0ABS6GNN6_9BACI</name>
<dbReference type="InterPro" id="IPR055431">
    <property type="entry name" value="RsgI_M"/>
</dbReference>